<dbReference type="EC" id="1.20.4.1" evidence="4 7"/>
<reference evidence="10 13" key="3">
    <citation type="submission" date="2015-06" db="EMBL/GenBank/DDBJ databases">
        <title>Improved classification and identification of acetic acid bacteria using matrix-assisted laser desorption/ionization time-of-flight mass spectrometry; Gluconobacter nephelii and Gluconobacter uchimurae are later heterotypic synonyms of Gluconobacter japonicus and Gluconobacter oxydans, respectively.</title>
        <authorList>
            <person name="Li L."/>
            <person name="Cleenwerck I."/>
            <person name="De Vuyst L."/>
            <person name="Vandamme P."/>
        </authorList>
    </citation>
    <scope>NUCLEOTIDE SEQUENCE [LARGE SCALE GENOMIC DNA]</scope>
    <source>
        <strain evidence="10 13">LMG 1663</strain>
    </source>
</reference>
<evidence type="ECO:0000313" key="12">
    <source>
        <dbReference type="Proteomes" id="UP000029448"/>
    </source>
</evidence>
<dbReference type="RefSeq" id="WP_035380614.1">
    <property type="nucleotide sequence ID" value="NZ_BJVR01000035.1"/>
</dbReference>
<dbReference type="EMBL" id="LHZT01000125">
    <property type="protein sequence ID" value="KXV56466.1"/>
    <property type="molecule type" value="Genomic_DNA"/>
</dbReference>
<evidence type="ECO:0000256" key="6">
    <source>
        <dbReference type="PROSITE-ProRule" id="PRU01282"/>
    </source>
</evidence>
<dbReference type="EMBL" id="JOMM01000054">
    <property type="protein sequence ID" value="OUI82891.1"/>
    <property type="molecule type" value="Genomic_DNA"/>
</dbReference>
<protein>
    <recommendedName>
        <fullName evidence="5 7">Arsenate reductase</fullName>
        <ecNumber evidence="4 7">1.20.4.1</ecNumber>
    </recommendedName>
</protein>
<evidence type="ECO:0000313" key="15">
    <source>
        <dbReference type="Proteomes" id="UP000321800"/>
    </source>
</evidence>
<dbReference type="PROSITE" id="PS51353">
    <property type="entry name" value="ARSC"/>
    <property type="match status" value="1"/>
</dbReference>
<evidence type="ECO:0000313" key="11">
    <source>
        <dbReference type="EMBL" id="OUI82891.1"/>
    </source>
</evidence>
<dbReference type="GO" id="GO:0046685">
    <property type="term" value="P:response to arsenic-containing substance"/>
    <property type="evidence" value="ECO:0007669"/>
    <property type="project" value="UniProtKB-KW"/>
</dbReference>
<evidence type="ECO:0000313" key="10">
    <source>
        <dbReference type="EMBL" id="KXV56466.1"/>
    </source>
</evidence>
<dbReference type="InterPro" id="IPR036249">
    <property type="entry name" value="Thioredoxin-like_sf"/>
</dbReference>
<evidence type="ECO:0000256" key="7">
    <source>
        <dbReference type="RuleBase" id="RU362029"/>
    </source>
</evidence>
<keyword evidence="3 7" id="KW-0560">Oxidoreductase</keyword>
<dbReference type="NCBIfam" id="TIGR00014">
    <property type="entry name" value="arsC"/>
    <property type="match status" value="1"/>
</dbReference>
<dbReference type="Proteomes" id="UP000029448">
    <property type="component" value="Unassembled WGS sequence"/>
</dbReference>
<comment type="similarity">
    <text evidence="1 6 7">Belongs to the ArsC family.</text>
</comment>
<evidence type="ECO:0000256" key="5">
    <source>
        <dbReference type="ARBA" id="ARBA00039879"/>
    </source>
</evidence>
<dbReference type="Gene3D" id="3.40.30.10">
    <property type="entry name" value="Glutaredoxin"/>
    <property type="match status" value="1"/>
</dbReference>
<keyword evidence="12" id="KW-1185">Reference proteome</keyword>
<dbReference type="InterPro" id="IPR006660">
    <property type="entry name" value="Arsenate_reductase-like"/>
</dbReference>
<gene>
    <name evidence="10" type="ORF">AD947_10930</name>
    <name evidence="9" type="ORF">AtDm6_2159</name>
    <name evidence="8" type="ORF">ATR01nite_24950</name>
    <name evidence="11" type="ORF">HC62_15580</name>
</gene>
<evidence type="ECO:0000313" key="9">
    <source>
        <dbReference type="EMBL" id="KGB22578.1"/>
    </source>
</evidence>
<proteinExistence type="inferred from homology"/>
<comment type="catalytic activity">
    <reaction evidence="7">
        <text>[glutaredoxin]-dithiol + arsenate + glutathione + H(+) = glutathionyl-S-S-[glutaredoxin] + arsenite + H2O</text>
        <dbReference type="Rhea" id="RHEA:22016"/>
        <dbReference type="Rhea" id="RHEA-COMP:10729"/>
        <dbReference type="Rhea" id="RHEA-COMP:17668"/>
        <dbReference type="ChEBI" id="CHEBI:15377"/>
        <dbReference type="ChEBI" id="CHEBI:15378"/>
        <dbReference type="ChEBI" id="CHEBI:29242"/>
        <dbReference type="ChEBI" id="CHEBI:29950"/>
        <dbReference type="ChEBI" id="CHEBI:48597"/>
        <dbReference type="ChEBI" id="CHEBI:57925"/>
        <dbReference type="ChEBI" id="CHEBI:146199"/>
        <dbReference type="EC" id="1.20.4.1"/>
    </reaction>
</comment>
<name>A0A095B0Q7_9PROT</name>
<dbReference type="PANTHER" id="PTHR30041:SF5">
    <property type="entry name" value="ARSENATE REDUCTASE-RELATED"/>
    <property type="match status" value="1"/>
</dbReference>
<organism evidence="9 12">
    <name type="scientific">Acetobacter tropicalis</name>
    <dbReference type="NCBI Taxonomy" id="104102"/>
    <lineage>
        <taxon>Bacteria</taxon>
        <taxon>Pseudomonadati</taxon>
        <taxon>Pseudomonadota</taxon>
        <taxon>Alphaproteobacteria</taxon>
        <taxon>Acetobacterales</taxon>
        <taxon>Acetobacteraceae</taxon>
        <taxon>Acetobacter</taxon>
    </lineage>
</organism>
<comment type="caution">
    <text evidence="9">The sequence shown here is derived from an EMBL/GenBank/DDBJ whole genome shotgun (WGS) entry which is preliminary data.</text>
</comment>
<reference evidence="8 15" key="4">
    <citation type="submission" date="2019-07" db="EMBL/GenBank/DDBJ databases">
        <title>Whole genome shotgun sequence of Acetobacter tropicalis NBRC 16470.</title>
        <authorList>
            <person name="Hosoyama A."/>
            <person name="Uohara A."/>
            <person name="Ohji S."/>
            <person name="Ichikawa N."/>
        </authorList>
    </citation>
    <scope>NUCLEOTIDE SEQUENCE [LARGE SCALE GENOMIC DNA]</scope>
    <source>
        <strain evidence="8 15">NBRC 16470</strain>
    </source>
</reference>
<evidence type="ECO:0000313" key="13">
    <source>
        <dbReference type="Proteomes" id="UP000075411"/>
    </source>
</evidence>
<dbReference type="STRING" id="104102.AtDm6_2159"/>
<dbReference type="CDD" id="cd03034">
    <property type="entry name" value="ArsC_ArsC"/>
    <property type="match status" value="1"/>
</dbReference>
<evidence type="ECO:0000256" key="2">
    <source>
        <dbReference type="ARBA" id="ARBA00022849"/>
    </source>
</evidence>
<dbReference type="Proteomes" id="UP000321800">
    <property type="component" value="Unassembled WGS sequence"/>
</dbReference>
<dbReference type="InterPro" id="IPR006659">
    <property type="entry name" value="Arsenate_reductase"/>
</dbReference>
<dbReference type="EMBL" id="JOKM01000075">
    <property type="protein sequence ID" value="KGB22578.1"/>
    <property type="molecule type" value="Genomic_DNA"/>
</dbReference>
<reference evidence="9 12" key="1">
    <citation type="submission" date="2014-06" db="EMBL/GenBank/DDBJ databases">
        <title>Functional and comparative genomic analyses of the Drosophila gut microbiota identify candidate symbiosis factors.</title>
        <authorList>
            <person name="Newell P.D."/>
            <person name="Chaston J.M."/>
            <person name="Douglas A.E."/>
        </authorList>
    </citation>
    <scope>NUCLEOTIDE SEQUENCE [LARGE SCALE GENOMIC DNA]</scope>
    <source>
        <strain evidence="9 12">DmCS_006</strain>
    </source>
</reference>
<dbReference type="GO" id="GO:0008794">
    <property type="term" value="F:arsenate reductase (glutaredoxin) activity"/>
    <property type="evidence" value="ECO:0007669"/>
    <property type="project" value="UniProtKB-UniRule"/>
</dbReference>
<dbReference type="GeneID" id="89478064"/>
<dbReference type="AlphaFoldDB" id="A0A095B0Q7"/>
<evidence type="ECO:0000256" key="1">
    <source>
        <dbReference type="ARBA" id="ARBA00007198"/>
    </source>
</evidence>
<accession>A0A095B0Q7</accession>
<keyword evidence="2" id="KW-0059">Arsenical resistance</keyword>
<dbReference type="EMBL" id="BJVR01000035">
    <property type="protein sequence ID" value="GEL51420.1"/>
    <property type="molecule type" value="Genomic_DNA"/>
</dbReference>
<dbReference type="Pfam" id="PF03960">
    <property type="entry name" value="ArsC"/>
    <property type="match status" value="1"/>
</dbReference>
<reference evidence="11 14" key="2">
    <citation type="submission" date="2014-06" db="EMBL/GenBank/DDBJ databases">
        <authorList>
            <person name="Ju J."/>
            <person name="Zhang J."/>
        </authorList>
    </citation>
    <scope>NUCLEOTIDE SEQUENCE [LARGE SCALE GENOMIC DNA]</scope>
    <source>
        <strain evidence="11">DmW_042</strain>
    </source>
</reference>
<dbReference type="OrthoDB" id="9790554at2"/>
<dbReference type="PANTHER" id="PTHR30041">
    <property type="entry name" value="ARSENATE REDUCTASE"/>
    <property type="match status" value="1"/>
</dbReference>
<evidence type="ECO:0000256" key="3">
    <source>
        <dbReference type="ARBA" id="ARBA00023002"/>
    </source>
</evidence>
<sequence length="118" mass="12948">MTVTLYHNPACSTSRTVLGMIQDAGITPEIVLYLKTPPSRDKLKELVKQTGLTPRGLLRQKGALYEDLGLAREDVSDDAILDAMTAHPELINRPIVVTPLGARLCRPKELVFEVLPTA</sequence>
<evidence type="ECO:0000256" key="4">
    <source>
        <dbReference type="ARBA" id="ARBA00038969"/>
    </source>
</evidence>
<evidence type="ECO:0000313" key="14">
    <source>
        <dbReference type="Proteomes" id="UP000194565"/>
    </source>
</evidence>
<evidence type="ECO:0000313" key="8">
    <source>
        <dbReference type="EMBL" id="GEL51420.1"/>
    </source>
</evidence>
<dbReference type="Proteomes" id="UP000075411">
    <property type="component" value="Unassembled WGS sequence"/>
</dbReference>
<dbReference type="Proteomes" id="UP000194565">
    <property type="component" value="Unassembled WGS sequence"/>
</dbReference>
<dbReference type="SUPFAM" id="SSF52833">
    <property type="entry name" value="Thioredoxin-like"/>
    <property type="match status" value="1"/>
</dbReference>
<dbReference type="PATRIC" id="fig|104102.11.peg.1063"/>